<accession>A0A5C1AEK9</accession>
<evidence type="ECO:0000313" key="1">
    <source>
        <dbReference type="EMBL" id="QEL17839.1"/>
    </source>
</evidence>
<dbReference type="KEGG" id="lrs:PX52LOC_04850"/>
<organism evidence="1 2">
    <name type="scientific">Limnoglobus roseus</name>
    <dbReference type="NCBI Taxonomy" id="2598579"/>
    <lineage>
        <taxon>Bacteria</taxon>
        <taxon>Pseudomonadati</taxon>
        <taxon>Planctomycetota</taxon>
        <taxon>Planctomycetia</taxon>
        <taxon>Gemmatales</taxon>
        <taxon>Gemmataceae</taxon>
        <taxon>Limnoglobus</taxon>
    </lineage>
</organism>
<dbReference type="AlphaFoldDB" id="A0A5C1AEK9"/>
<name>A0A5C1AEK9_9BACT</name>
<dbReference type="Proteomes" id="UP000324974">
    <property type="component" value="Chromosome"/>
</dbReference>
<dbReference type="EMBL" id="CP042425">
    <property type="protein sequence ID" value="QEL17839.1"/>
    <property type="molecule type" value="Genomic_DNA"/>
</dbReference>
<evidence type="ECO:0000313" key="2">
    <source>
        <dbReference type="Proteomes" id="UP000324974"/>
    </source>
</evidence>
<keyword evidence="2" id="KW-1185">Reference proteome</keyword>
<sequence length="191" mass="20841">MARLDPIHGLRELLADPAPPTSEIETHLAQVWDALAGDDGGMLGRKLHGRMEAVVWNPPVLTFRIERHGATVLKSSRAEVQEWTVDLEQRTKSVGVVGRRQLQPPQPRMNVMPVAEELASAILGGRQDPRLKWDGAGRVRLLMNTVLPTGSAVKETLAGRRKRLREAVAALLGAAGWKMGKANVFEKLGAA</sequence>
<protein>
    <submittedName>
        <fullName evidence="1">Uncharacterized protein</fullName>
    </submittedName>
</protein>
<proteinExistence type="predicted"/>
<gene>
    <name evidence="1" type="ORF">PX52LOC_04850</name>
</gene>
<reference evidence="2" key="1">
    <citation type="submission" date="2019-08" db="EMBL/GenBank/DDBJ databases">
        <title>Limnoglobus roseus gen. nov., sp. nov., a novel freshwater planctomycete with a giant genome from the family Gemmataceae.</title>
        <authorList>
            <person name="Kulichevskaya I.S."/>
            <person name="Naumoff D.G."/>
            <person name="Miroshnikov K."/>
            <person name="Ivanova A."/>
            <person name="Philippov D.A."/>
            <person name="Hakobyan A."/>
            <person name="Rijpstra I.C."/>
            <person name="Sinninghe Damste J.S."/>
            <person name="Liesack W."/>
            <person name="Dedysh S.N."/>
        </authorList>
    </citation>
    <scope>NUCLEOTIDE SEQUENCE [LARGE SCALE GENOMIC DNA]</scope>
    <source>
        <strain evidence="2">PX52</strain>
    </source>
</reference>